<gene>
    <name evidence="2" type="ORF">SGUI_2024</name>
</gene>
<evidence type="ECO:0000313" key="2">
    <source>
        <dbReference type="EMBL" id="ANS79420.1"/>
    </source>
</evidence>
<protein>
    <submittedName>
        <fullName evidence="2">Uncharacterized protein</fullName>
    </submittedName>
</protein>
<evidence type="ECO:0000313" key="3">
    <source>
        <dbReference type="Proteomes" id="UP000092482"/>
    </source>
</evidence>
<reference evidence="2 3" key="1">
    <citation type="submission" date="2016-03" db="EMBL/GenBank/DDBJ databases">
        <title>Shallow-sea hydrothermal system.</title>
        <authorList>
            <person name="Tang K."/>
        </authorList>
    </citation>
    <scope>NUCLEOTIDE SEQUENCE [LARGE SCALE GENOMIC DNA]</scope>
    <source>
        <strain evidence="2 3">JLT9</strain>
    </source>
</reference>
<dbReference type="STRING" id="1758689.SGUI_2024"/>
<organism evidence="2 3">
    <name type="scientific">Serinicoccus hydrothermalis</name>
    <dbReference type="NCBI Taxonomy" id="1758689"/>
    <lineage>
        <taxon>Bacteria</taxon>
        <taxon>Bacillati</taxon>
        <taxon>Actinomycetota</taxon>
        <taxon>Actinomycetes</taxon>
        <taxon>Micrococcales</taxon>
        <taxon>Ornithinimicrobiaceae</taxon>
        <taxon>Serinicoccus</taxon>
    </lineage>
</organism>
<proteinExistence type="predicted"/>
<dbReference type="AlphaFoldDB" id="A0A1B1ND90"/>
<feature type="compositionally biased region" description="Gly residues" evidence="1">
    <location>
        <begin position="1"/>
        <end position="13"/>
    </location>
</feature>
<keyword evidence="3" id="KW-1185">Reference proteome</keyword>
<feature type="region of interest" description="Disordered" evidence="1">
    <location>
        <begin position="1"/>
        <end position="50"/>
    </location>
</feature>
<dbReference type="KEGG" id="serj:SGUI_2024"/>
<accession>A0A1B1ND90</accession>
<sequence>MPVGGHTFGGGGHTLRYASMCTPGGTHPPMSRGPAGGRTEDDATRGDADE</sequence>
<evidence type="ECO:0000256" key="1">
    <source>
        <dbReference type="SAM" id="MobiDB-lite"/>
    </source>
</evidence>
<feature type="compositionally biased region" description="Basic and acidic residues" evidence="1">
    <location>
        <begin position="38"/>
        <end position="50"/>
    </location>
</feature>
<dbReference type="Proteomes" id="UP000092482">
    <property type="component" value="Chromosome"/>
</dbReference>
<name>A0A1B1ND90_9MICO</name>
<dbReference type="EMBL" id="CP014989">
    <property type="protein sequence ID" value="ANS79420.1"/>
    <property type="molecule type" value="Genomic_DNA"/>
</dbReference>